<dbReference type="CDD" id="cd03443">
    <property type="entry name" value="PaaI_thioesterase"/>
    <property type="match status" value="1"/>
</dbReference>
<dbReference type="OrthoDB" id="506431at2759"/>
<organism evidence="3 4">
    <name type="scientific">Hortaea werneckii</name>
    <name type="common">Black yeast</name>
    <name type="synonym">Cladosporium werneckii</name>
    <dbReference type="NCBI Taxonomy" id="91943"/>
    <lineage>
        <taxon>Eukaryota</taxon>
        <taxon>Fungi</taxon>
        <taxon>Dikarya</taxon>
        <taxon>Ascomycota</taxon>
        <taxon>Pezizomycotina</taxon>
        <taxon>Dothideomycetes</taxon>
        <taxon>Dothideomycetidae</taxon>
        <taxon>Mycosphaerellales</taxon>
        <taxon>Teratosphaeriaceae</taxon>
        <taxon>Hortaea</taxon>
    </lineage>
</organism>
<feature type="region of interest" description="Disordered" evidence="1">
    <location>
        <begin position="588"/>
        <end position="626"/>
    </location>
</feature>
<reference evidence="3 4" key="1">
    <citation type="journal article" date="2018" name="BMC Genomics">
        <title>Genomic evidence for intraspecific hybridization in a clonal and extremely halotolerant yeast.</title>
        <authorList>
            <person name="Gostincar C."/>
            <person name="Stajich J.E."/>
            <person name="Zupancic J."/>
            <person name="Zalar P."/>
            <person name="Gunde-Cimerman N."/>
        </authorList>
    </citation>
    <scope>NUCLEOTIDE SEQUENCE [LARGE SCALE GENOMIC DNA]</scope>
    <source>
        <strain evidence="3 4">EXF-6656</strain>
    </source>
</reference>
<feature type="region of interest" description="Disordered" evidence="1">
    <location>
        <begin position="447"/>
        <end position="484"/>
    </location>
</feature>
<dbReference type="InterPro" id="IPR029069">
    <property type="entry name" value="HotDog_dom_sf"/>
</dbReference>
<evidence type="ECO:0000313" key="4">
    <source>
        <dbReference type="Proteomes" id="UP000281245"/>
    </source>
</evidence>
<feature type="domain" description="Thioesterase" evidence="2">
    <location>
        <begin position="762"/>
        <end position="822"/>
    </location>
</feature>
<feature type="compositionally biased region" description="Polar residues" evidence="1">
    <location>
        <begin position="231"/>
        <end position="250"/>
    </location>
</feature>
<feature type="compositionally biased region" description="Polar residues" evidence="1">
    <location>
        <begin position="375"/>
        <end position="391"/>
    </location>
</feature>
<dbReference type="SUPFAM" id="SSF54637">
    <property type="entry name" value="Thioesterase/thiol ester dehydrase-isomerase"/>
    <property type="match status" value="1"/>
</dbReference>
<protein>
    <recommendedName>
        <fullName evidence="2">Thioesterase domain-containing protein</fullName>
    </recommendedName>
</protein>
<feature type="compositionally biased region" description="Pro residues" evidence="1">
    <location>
        <begin position="609"/>
        <end position="624"/>
    </location>
</feature>
<evidence type="ECO:0000259" key="2">
    <source>
        <dbReference type="Pfam" id="PF03061"/>
    </source>
</evidence>
<feature type="region of interest" description="Disordered" evidence="1">
    <location>
        <begin position="375"/>
        <end position="409"/>
    </location>
</feature>
<feature type="compositionally biased region" description="Polar residues" evidence="1">
    <location>
        <begin position="96"/>
        <end position="112"/>
    </location>
</feature>
<dbReference type="EMBL" id="QWIJ01000974">
    <property type="protein sequence ID" value="RMX77351.1"/>
    <property type="molecule type" value="Genomic_DNA"/>
</dbReference>
<dbReference type="VEuPathDB" id="FungiDB:BTJ68_15359"/>
<dbReference type="Proteomes" id="UP000281245">
    <property type="component" value="Unassembled WGS sequence"/>
</dbReference>
<sequence length="865" mass="94109">MSVWRGLQSAIFYYVSCAPCAEASYRKKRKRDAIRGRAERVELEREMGARLYRHPSPSSTNPHWATEIANGPTMTRGKRKGHATGQQDESLKSRDSGGTQTTAGASRSNLASSVDLLPKTESRSGSQLKINPCQREDEELWGSSGSDPPLRSHLDGSSGTHAPMRPPAARTKDSSTSSVYHCYRNPPVNEKHPAIARKVHSREEVAWMLQPPPSPDVMKGKVQPRKLGSDSAGSKSRTTSAGSGTLSRPMSNGAPEQGSRSRVTSDVSLPLPAVALHPDHPVGRPHETSSGNSKTDRIDFANAPVKREKRKPAPLQLPPPEDSDGSTTTVIRKRHFSSDDTRIRVPKQTASRPQLSTIMSDSIVPTEIDFEFYTPASTPKENSIPDTTTIRGQDENSSESYDPDRRRSALVVKDGTKLLPDEKPTANKHITFNTTIFAATAAASPGGGALKRHSNLSGRQPVSHPPQDLDGEIDPGRHGSGGSLSGPEMFDSWYTPDFELGRWVHEHTKREFYTYLSETREPSNDSYGIQFFTAAMLPQRHAYRLVFSSPPALRSEIVRLAFSTSSYHSPRLLHTAGGSICRIPINDQRRSQSTTSATSTTPLHQSPDHNPPQPDSTTPPSPPPRRLRRFLLTTTLFLLFSTAGFAMSAAPAADTINGFVNPPTDAETLTLYSATTPSEHTINDHILTHPLSVRLRAQEGMTESRPHLKIPESMRPHNLTGGTLLGEDKIVVPPLMFADKDAALPTLTSISYLGPALCGHPGIVHGGLLATMLDEGLARACFPALPNKVGVTASLKIDYRVPCPAGSYVVLKAQTTKVEGRKAWVKGWIELLGEGDAEGTKLVEAEALFIEPKNAASMARVYSTQ</sequence>
<evidence type="ECO:0000313" key="3">
    <source>
        <dbReference type="EMBL" id="RMX77351.1"/>
    </source>
</evidence>
<accession>A0A3M6WG19</accession>
<dbReference type="Pfam" id="PF03061">
    <property type="entry name" value="4HBT"/>
    <property type="match status" value="1"/>
</dbReference>
<name>A0A3M6WG19_HORWE</name>
<feature type="region of interest" description="Disordered" evidence="1">
    <location>
        <begin position="48"/>
        <end position="185"/>
    </location>
</feature>
<feature type="region of interest" description="Disordered" evidence="1">
    <location>
        <begin position="209"/>
        <end position="329"/>
    </location>
</feature>
<dbReference type="InterPro" id="IPR006683">
    <property type="entry name" value="Thioestr_dom"/>
</dbReference>
<feature type="compositionally biased region" description="Basic and acidic residues" evidence="1">
    <location>
        <begin position="277"/>
        <end position="287"/>
    </location>
</feature>
<evidence type="ECO:0000256" key="1">
    <source>
        <dbReference type="SAM" id="MobiDB-lite"/>
    </source>
</evidence>
<dbReference type="Gene3D" id="3.10.129.10">
    <property type="entry name" value="Hotdog Thioesterase"/>
    <property type="match status" value="1"/>
</dbReference>
<dbReference type="AlphaFoldDB" id="A0A3M6WG19"/>
<proteinExistence type="predicted"/>
<gene>
    <name evidence="3" type="ORF">D0869_09958</name>
</gene>
<dbReference type="InterPro" id="IPR052061">
    <property type="entry name" value="PTE-AB_protein"/>
</dbReference>
<dbReference type="PANTHER" id="PTHR47260:SF7">
    <property type="entry name" value="THIOESTERASE FAMILY PROTEIN (AFU_ORTHOLOGUE AFUA_1G10800)"/>
    <property type="match status" value="1"/>
</dbReference>
<comment type="caution">
    <text evidence="3">The sequence shown here is derived from an EMBL/GenBank/DDBJ whole genome shotgun (WGS) entry which is preliminary data.</text>
</comment>
<dbReference type="PANTHER" id="PTHR47260">
    <property type="entry name" value="UPF0644 PROTEIN PB2B4.06"/>
    <property type="match status" value="1"/>
</dbReference>
<feature type="compositionally biased region" description="Polar residues" evidence="1">
    <location>
        <begin position="258"/>
        <end position="267"/>
    </location>
</feature>
<feature type="compositionally biased region" description="Low complexity" evidence="1">
    <location>
        <begin position="591"/>
        <end position="601"/>
    </location>
</feature>